<dbReference type="PANTHER" id="PTHR47396:SF1">
    <property type="entry name" value="ATP-DEPENDENT HELICASE IRC3-RELATED"/>
    <property type="match status" value="1"/>
</dbReference>
<accession>A0ABS5Y3Z1</accession>
<keyword evidence="4" id="KW-0067">ATP-binding</keyword>
<dbReference type="InterPro" id="IPR050742">
    <property type="entry name" value="Helicase_Restrict-Modif_Enz"/>
</dbReference>
<feature type="transmembrane region" description="Helical" evidence="1">
    <location>
        <begin position="27"/>
        <end position="45"/>
    </location>
</feature>
<keyword evidence="4" id="KW-0347">Helicase</keyword>
<dbReference type="Pfam" id="PF00271">
    <property type="entry name" value="Helicase_C"/>
    <property type="match status" value="1"/>
</dbReference>
<dbReference type="GO" id="GO:0004386">
    <property type="term" value="F:helicase activity"/>
    <property type="evidence" value="ECO:0007669"/>
    <property type="project" value="UniProtKB-KW"/>
</dbReference>
<dbReference type="InterPro" id="IPR006935">
    <property type="entry name" value="Helicase/UvrB_N"/>
</dbReference>
<organism evidence="4 5">
    <name type="scientific">Leptothoe kymatousa TAU-MAC 1615</name>
    <dbReference type="NCBI Taxonomy" id="2364775"/>
    <lineage>
        <taxon>Bacteria</taxon>
        <taxon>Bacillati</taxon>
        <taxon>Cyanobacteriota</taxon>
        <taxon>Cyanophyceae</taxon>
        <taxon>Nodosilineales</taxon>
        <taxon>Cymatolegaceae</taxon>
        <taxon>Leptothoe</taxon>
        <taxon>Leptothoe kymatousa</taxon>
    </lineage>
</organism>
<dbReference type="Pfam" id="PF04851">
    <property type="entry name" value="ResIII"/>
    <property type="match status" value="1"/>
</dbReference>
<feature type="domain" description="Helicase ATP-binding" evidence="2">
    <location>
        <begin position="18"/>
        <end position="156"/>
    </location>
</feature>
<dbReference type="Proteomes" id="UP001196661">
    <property type="component" value="Unassembled WGS sequence"/>
</dbReference>
<comment type="caution">
    <text evidence="4">The sequence shown here is derived from an EMBL/GenBank/DDBJ whole genome shotgun (WGS) entry which is preliminary data.</text>
</comment>
<evidence type="ECO:0000256" key="1">
    <source>
        <dbReference type="SAM" id="Phobius"/>
    </source>
</evidence>
<dbReference type="SMART" id="SM00490">
    <property type="entry name" value="HELICc"/>
    <property type="match status" value="1"/>
</dbReference>
<dbReference type="PROSITE" id="PS51194">
    <property type="entry name" value="HELICASE_CTER"/>
    <property type="match status" value="1"/>
</dbReference>
<keyword evidence="4" id="KW-0547">Nucleotide-binding</keyword>
<dbReference type="InterPro" id="IPR001650">
    <property type="entry name" value="Helicase_C-like"/>
</dbReference>
<evidence type="ECO:0000259" key="2">
    <source>
        <dbReference type="PROSITE" id="PS51192"/>
    </source>
</evidence>
<dbReference type="InterPro" id="IPR027417">
    <property type="entry name" value="P-loop_NTPase"/>
</dbReference>
<keyword evidence="1" id="KW-0472">Membrane</keyword>
<evidence type="ECO:0000259" key="3">
    <source>
        <dbReference type="PROSITE" id="PS51194"/>
    </source>
</evidence>
<dbReference type="RefSeq" id="WP_215618464.1">
    <property type="nucleotide sequence ID" value="NZ_JADOER010000009.1"/>
</dbReference>
<evidence type="ECO:0000313" key="5">
    <source>
        <dbReference type="Proteomes" id="UP001196661"/>
    </source>
</evidence>
<feature type="domain" description="Helicase C-terminal" evidence="3">
    <location>
        <begin position="226"/>
        <end position="380"/>
    </location>
</feature>
<evidence type="ECO:0000313" key="4">
    <source>
        <dbReference type="EMBL" id="MBT9312564.1"/>
    </source>
</evidence>
<keyword evidence="1" id="KW-1133">Transmembrane helix</keyword>
<keyword evidence="5" id="KW-1185">Reference proteome</keyword>
<dbReference type="Gene3D" id="3.40.50.300">
    <property type="entry name" value="P-loop containing nucleotide triphosphate hydrolases"/>
    <property type="match status" value="2"/>
</dbReference>
<protein>
    <submittedName>
        <fullName evidence="4">DEAD/DEAH box helicase family protein</fullName>
    </submittedName>
</protein>
<keyword evidence="1" id="KW-0812">Transmembrane</keyword>
<dbReference type="SUPFAM" id="SSF52540">
    <property type="entry name" value="P-loop containing nucleoside triphosphate hydrolases"/>
    <property type="match status" value="1"/>
</dbReference>
<reference evidence="4 5" key="1">
    <citation type="journal article" date="2021" name="Mar. Drugs">
        <title>Genome Reduction and Secondary Metabolism of the Marine Sponge-Associated Cyanobacterium Leptothoe.</title>
        <authorList>
            <person name="Konstantinou D."/>
            <person name="Popin R.V."/>
            <person name="Fewer D.P."/>
            <person name="Sivonen K."/>
            <person name="Gkelis S."/>
        </authorList>
    </citation>
    <scope>NUCLEOTIDE SEQUENCE [LARGE SCALE GENOMIC DNA]</scope>
    <source>
        <strain evidence="4 5">TAU-MAC 1615</strain>
    </source>
</reference>
<sequence>MEIKLRRYQETMVVKLYRAINQGQRRLLWIALMGLGKTILASWVMRDAVSRGRTCVFLVPYTVLIDQTIETLQLLGVECSALQGSRKCDRNAPVIVASMQTITARLGKYSLDEILGHRDLIFVDEAHETAFHNKYPHLEEWVLSRGGYTVGMTATPWRLSSKQWLGQRFDIAIEGPQPPEAVKLGAVVPCRPFRIGGVFDLETLRVKSTGDYSEGDMSAQATRPEALRHVVREWRRLARDRATIMVGSTIEQAKATQDVFKTAGVATALIIGDTPIPERKRIFKQVEAGEVQIICSVGCLTAGFNLPVISCVLYVRATKSKSLFYQTAGRACRPAPEKTDFILLDFGGNVGRYGNPMAAQNYSIQGELIEQAPPSKTCPDCDAEVLVFAQMCPECGHMFSDGEELPEEPDTELGRLTEYVDKLTKQQIADLRRWRKEAWKAGTSPDLPIESFSHVYGFIPPAEWMQHACLGKRVSTRRKLKFVEYLENAYQGKPQWAERWLCHHLQIEFGTSDLSMICDRNWGDVLDLPYSASWQEVQQAYMERMRYTTDPADAVALNAALDDAKENLQTFSIPA</sequence>
<name>A0ABS5Y3Z1_9CYAN</name>
<dbReference type="PROSITE" id="PS51192">
    <property type="entry name" value="HELICASE_ATP_BIND_1"/>
    <property type="match status" value="1"/>
</dbReference>
<keyword evidence="4" id="KW-0378">Hydrolase</keyword>
<gene>
    <name evidence="4" type="ORF">IXB28_10135</name>
</gene>
<dbReference type="InterPro" id="IPR014001">
    <property type="entry name" value="Helicase_ATP-bd"/>
</dbReference>
<dbReference type="EMBL" id="JADOER010000009">
    <property type="protein sequence ID" value="MBT9312564.1"/>
    <property type="molecule type" value="Genomic_DNA"/>
</dbReference>
<dbReference type="PANTHER" id="PTHR47396">
    <property type="entry name" value="TYPE I RESTRICTION ENZYME ECOKI R PROTEIN"/>
    <property type="match status" value="1"/>
</dbReference>
<dbReference type="SMART" id="SM00487">
    <property type="entry name" value="DEXDc"/>
    <property type="match status" value="1"/>
</dbReference>
<proteinExistence type="predicted"/>